<feature type="compositionally biased region" description="Low complexity" evidence="1">
    <location>
        <begin position="1"/>
        <end position="22"/>
    </location>
</feature>
<name>A0A2A4JNM3_HELVI</name>
<proteinExistence type="predicted"/>
<organism evidence="2">
    <name type="scientific">Heliothis virescens</name>
    <name type="common">Tobacco budworm moth</name>
    <dbReference type="NCBI Taxonomy" id="7102"/>
    <lineage>
        <taxon>Eukaryota</taxon>
        <taxon>Metazoa</taxon>
        <taxon>Ecdysozoa</taxon>
        <taxon>Arthropoda</taxon>
        <taxon>Hexapoda</taxon>
        <taxon>Insecta</taxon>
        <taxon>Pterygota</taxon>
        <taxon>Neoptera</taxon>
        <taxon>Endopterygota</taxon>
        <taxon>Lepidoptera</taxon>
        <taxon>Glossata</taxon>
        <taxon>Ditrysia</taxon>
        <taxon>Noctuoidea</taxon>
        <taxon>Noctuidae</taxon>
        <taxon>Heliothinae</taxon>
        <taxon>Heliothis</taxon>
    </lineage>
</organism>
<protein>
    <submittedName>
        <fullName evidence="2">Uncharacterized protein</fullName>
    </submittedName>
</protein>
<feature type="region of interest" description="Disordered" evidence="1">
    <location>
        <begin position="1"/>
        <end position="41"/>
    </location>
</feature>
<evidence type="ECO:0000256" key="1">
    <source>
        <dbReference type="SAM" id="MobiDB-lite"/>
    </source>
</evidence>
<reference evidence="2" key="1">
    <citation type="submission" date="2017-09" db="EMBL/GenBank/DDBJ databases">
        <title>Contemporary evolution of a Lepidopteran species, Heliothis virescens, in response to modern agricultural practices.</title>
        <authorList>
            <person name="Fritz M.L."/>
            <person name="Deyonke A.M."/>
            <person name="Papanicolaou A."/>
            <person name="Micinski S."/>
            <person name="Westbrook J."/>
            <person name="Gould F."/>
        </authorList>
    </citation>
    <scope>NUCLEOTIDE SEQUENCE [LARGE SCALE GENOMIC DNA]</scope>
    <source>
        <strain evidence="2">HvINT-</strain>
        <tissue evidence="2">Whole body</tissue>
    </source>
</reference>
<comment type="caution">
    <text evidence="2">The sequence shown here is derived from an EMBL/GenBank/DDBJ whole genome shotgun (WGS) entry which is preliminary data.</text>
</comment>
<sequence length="193" mass="21174">MILRSSSGAAAHAAHPRGTTPASRGLSCPTAHRRREEPARDYARRQPWFQVLAPFDSDAKAHVDYALRASASTRRRKDPALLRHAAPCSLTPPLCAPVPALRRSHRSRQLPAHGTLTACLPTRGRRPRPTVRMCTCAHAAPSYSRGVYGLTQDPLAHGHPYALTRSPGAHGLYGAPHPHLYNNVKICFIMKHQ</sequence>
<gene>
    <name evidence="2" type="ORF">B5V51_245</name>
</gene>
<accession>A0A2A4JNM3</accession>
<dbReference type="AlphaFoldDB" id="A0A2A4JNM3"/>
<dbReference type="EMBL" id="NWSH01001032">
    <property type="protein sequence ID" value="PCG73020.1"/>
    <property type="molecule type" value="Genomic_DNA"/>
</dbReference>
<evidence type="ECO:0000313" key="2">
    <source>
        <dbReference type="EMBL" id="PCG73020.1"/>
    </source>
</evidence>